<accession>A0A447IQ02</accession>
<dbReference type="SMART" id="SM00421">
    <property type="entry name" value="HTH_LUXR"/>
    <property type="match status" value="1"/>
</dbReference>
<sequence>MVSRPHSAVFTIVPGINKLTHQQKDRSGRVTITVANAEPHVVASVRLLARFLGSDIKVVQVDSLGRIDVPPGHAVSRRGDTIHPAGTLRDGAFRNIDLTHRQREVLDCVMQGLTNKEIARVLGISPATVRTHVSSLMRSMGVTSRTAAATLAAKLAQGDPR</sequence>
<proteinExistence type="predicted"/>
<dbReference type="Proteomes" id="UP000270743">
    <property type="component" value="Unassembled WGS sequence"/>
</dbReference>
<protein>
    <submittedName>
        <fullName evidence="5">CsgBAC operon transcriptional regulatory protein</fullName>
    </submittedName>
</protein>
<keyword evidence="6" id="KW-1185">Reference proteome</keyword>
<name>A0A447IQ02_9RHOB</name>
<keyword evidence="2" id="KW-0238">DNA-binding</keyword>
<dbReference type="Pfam" id="PF00196">
    <property type="entry name" value="GerE"/>
    <property type="match status" value="1"/>
</dbReference>
<dbReference type="AlphaFoldDB" id="A0A447IQ02"/>
<feature type="domain" description="HTH luxR-type" evidence="4">
    <location>
        <begin position="91"/>
        <end position="156"/>
    </location>
</feature>
<evidence type="ECO:0000259" key="4">
    <source>
        <dbReference type="PROSITE" id="PS50043"/>
    </source>
</evidence>
<dbReference type="InterPro" id="IPR016032">
    <property type="entry name" value="Sig_transdc_resp-reg_C-effctor"/>
</dbReference>
<dbReference type="GO" id="GO:0006355">
    <property type="term" value="P:regulation of DNA-templated transcription"/>
    <property type="evidence" value="ECO:0007669"/>
    <property type="project" value="InterPro"/>
</dbReference>
<dbReference type="PANTHER" id="PTHR44688:SF16">
    <property type="entry name" value="DNA-BINDING TRANSCRIPTIONAL ACTIVATOR DEVR_DOSR"/>
    <property type="match status" value="1"/>
</dbReference>
<organism evidence="5 6">
    <name type="scientific">Paracoccus haematequi</name>
    <dbReference type="NCBI Taxonomy" id="2491866"/>
    <lineage>
        <taxon>Bacteria</taxon>
        <taxon>Pseudomonadati</taxon>
        <taxon>Pseudomonadota</taxon>
        <taxon>Alphaproteobacteria</taxon>
        <taxon>Rhodobacterales</taxon>
        <taxon>Paracoccaceae</taxon>
        <taxon>Paracoccus</taxon>
    </lineage>
</organism>
<keyword evidence="1" id="KW-0805">Transcription regulation</keyword>
<dbReference type="CDD" id="cd06170">
    <property type="entry name" value="LuxR_C_like"/>
    <property type="match status" value="1"/>
</dbReference>
<evidence type="ECO:0000313" key="5">
    <source>
        <dbReference type="EMBL" id="VDS09592.1"/>
    </source>
</evidence>
<evidence type="ECO:0000313" key="6">
    <source>
        <dbReference type="Proteomes" id="UP000270743"/>
    </source>
</evidence>
<dbReference type="PRINTS" id="PR00038">
    <property type="entry name" value="HTHLUXR"/>
</dbReference>
<dbReference type="Gene3D" id="1.10.10.10">
    <property type="entry name" value="Winged helix-like DNA-binding domain superfamily/Winged helix DNA-binding domain"/>
    <property type="match status" value="1"/>
</dbReference>
<dbReference type="EMBL" id="UZWE01000038">
    <property type="protein sequence ID" value="VDS09592.1"/>
    <property type="molecule type" value="Genomic_DNA"/>
</dbReference>
<dbReference type="GO" id="GO:0003677">
    <property type="term" value="F:DNA binding"/>
    <property type="evidence" value="ECO:0007669"/>
    <property type="project" value="UniProtKB-KW"/>
</dbReference>
<evidence type="ECO:0000256" key="1">
    <source>
        <dbReference type="ARBA" id="ARBA00023015"/>
    </source>
</evidence>
<dbReference type="InterPro" id="IPR036388">
    <property type="entry name" value="WH-like_DNA-bd_sf"/>
</dbReference>
<dbReference type="PANTHER" id="PTHR44688">
    <property type="entry name" value="DNA-BINDING TRANSCRIPTIONAL ACTIVATOR DEVR_DOSR"/>
    <property type="match status" value="1"/>
</dbReference>
<dbReference type="PROSITE" id="PS50043">
    <property type="entry name" value="HTH_LUXR_2"/>
    <property type="match status" value="1"/>
</dbReference>
<evidence type="ECO:0000256" key="2">
    <source>
        <dbReference type="ARBA" id="ARBA00023125"/>
    </source>
</evidence>
<dbReference type="InterPro" id="IPR000792">
    <property type="entry name" value="Tscrpt_reg_LuxR_C"/>
</dbReference>
<evidence type="ECO:0000256" key="3">
    <source>
        <dbReference type="ARBA" id="ARBA00023163"/>
    </source>
</evidence>
<gene>
    <name evidence="5" type="primary">csgD</name>
    <name evidence="5" type="ORF">PARHAE_02795</name>
</gene>
<reference evidence="5 6" key="1">
    <citation type="submission" date="2018-12" db="EMBL/GenBank/DDBJ databases">
        <authorList>
            <person name="Criscuolo A."/>
        </authorList>
    </citation>
    <scope>NUCLEOTIDE SEQUENCE [LARGE SCALE GENOMIC DNA]</scope>
    <source>
        <strain evidence="5">ACIP1116241</strain>
    </source>
</reference>
<keyword evidence="3" id="KW-0804">Transcription</keyword>
<dbReference type="SUPFAM" id="SSF46894">
    <property type="entry name" value="C-terminal effector domain of the bipartite response regulators"/>
    <property type="match status" value="1"/>
</dbReference>